<evidence type="ECO:0000313" key="11">
    <source>
        <dbReference type="Proteomes" id="UP000189542"/>
    </source>
</evidence>
<dbReference type="InterPro" id="IPR036737">
    <property type="entry name" value="OmpA-like_sf"/>
</dbReference>
<accession>A0A1V2N764</accession>
<gene>
    <name evidence="10" type="ORF">AYO25_03880</name>
</gene>
<dbReference type="SUPFAM" id="SSF103088">
    <property type="entry name" value="OmpA-like"/>
    <property type="match status" value="1"/>
</dbReference>
<feature type="transmembrane region" description="Helical" evidence="8">
    <location>
        <begin position="35"/>
        <end position="54"/>
    </location>
</feature>
<evidence type="ECO:0000256" key="1">
    <source>
        <dbReference type="ARBA" id="ARBA00004162"/>
    </source>
</evidence>
<dbReference type="Pfam" id="PF13677">
    <property type="entry name" value="MotB_plug"/>
    <property type="match status" value="1"/>
</dbReference>
<reference evidence="10 11" key="1">
    <citation type="journal article" date="2017" name="PLoS ONE">
        <title>Genomic sequence of 'Candidatus Liberibacter solanacearum' haplotype C and its comparison with haplotype A and B genomes.</title>
        <authorList>
            <person name="Wang J."/>
            <person name="Haapalainen M."/>
            <person name="Schott T."/>
            <person name="Thompson S.M."/>
            <person name="Smith G.R."/>
            <person name="Nissinen A.I."/>
            <person name="Pirhonen M."/>
        </authorList>
    </citation>
    <scope>NUCLEOTIDE SEQUENCE [LARGE SCALE GENOMIC DNA]</scope>
    <source>
        <strain evidence="10 11">FIN111</strain>
    </source>
</reference>
<dbReference type="RefSeq" id="WP_076969573.1">
    <property type="nucleotide sequence ID" value="NZ_LVWB01000013.1"/>
</dbReference>
<comment type="subcellular location">
    <subcellularLocation>
        <location evidence="1">Cell membrane</location>
        <topology evidence="1">Single-pass membrane protein</topology>
    </subcellularLocation>
</comment>
<dbReference type="Gene3D" id="3.30.1330.60">
    <property type="entry name" value="OmpA-like domain"/>
    <property type="match status" value="1"/>
</dbReference>
<evidence type="ECO:0000256" key="8">
    <source>
        <dbReference type="SAM" id="Phobius"/>
    </source>
</evidence>
<comment type="caution">
    <text evidence="10">The sequence shown here is derived from an EMBL/GenBank/DDBJ whole genome shotgun (WGS) entry which is preliminary data.</text>
</comment>
<keyword evidence="10" id="KW-0966">Cell projection</keyword>
<evidence type="ECO:0000256" key="7">
    <source>
        <dbReference type="PROSITE-ProRule" id="PRU00473"/>
    </source>
</evidence>
<evidence type="ECO:0000259" key="9">
    <source>
        <dbReference type="PROSITE" id="PS51123"/>
    </source>
</evidence>
<comment type="similarity">
    <text evidence="2">Belongs to the MotB family.</text>
</comment>
<dbReference type="CDD" id="cd07185">
    <property type="entry name" value="OmpA_C-like"/>
    <property type="match status" value="1"/>
</dbReference>
<dbReference type="InterPro" id="IPR025713">
    <property type="entry name" value="MotB-like_N_dom"/>
</dbReference>
<keyword evidence="4 8" id="KW-0812">Transmembrane</keyword>
<evidence type="ECO:0000313" key="10">
    <source>
        <dbReference type="EMBL" id="ONI58730.1"/>
    </source>
</evidence>
<dbReference type="EMBL" id="LVWB01000013">
    <property type="protein sequence ID" value="ONI58730.1"/>
    <property type="molecule type" value="Genomic_DNA"/>
</dbReference>
<name>A0A1V2N764_9HYPH</name>
<dbReference type="InterPro" id="IPR006665">
    <property type="entry name" value="OmpA-like"/>
</dbReference>
<dbReference type="PROSITE" id="PS51123">
    <property type="entry name" value="OMPA_2"/>
    <property type="match status" value="1"/>
</dbReference>
<evidence type="ECO:0000256" key="6">
    <source>
        <dbReference type="ARBA" id="ARBA00023136"/>
    </source>
</evidence>
<dbReference type="OrthoDB" id="7170686at2"/>
<dbReference type="Pfam" id="PF00691">
    <property type="entry name" value="OmpA"/>
    <property type="match status" value="1"/>
</dbReference>
<dbReference type="PANTHER" id="PTHR30329">
    <property type="entry name" value="STATOR ELEMENT OF FLAGELLAR MOTOR COMPLEX"/>
    <property type="match status" value="1"/>
</dbReference>
<keyword evidence="10" id="KW-0969">Cilium</keyword>
<proteinExistence type="inferred from homology"/>
<organism evidence="10 11">
    <name type="scientific">Candidatus Liberibacter solanacearum</name>
    <dbReference type="NCBI Taxonomy" id="556287"/>
    <lineage>
        <taxon>Bacteria</taxon>
        <taxon>Pseudomonadati</taxon>
        <taxon>Pseudomonadota</taxon>
        <taxon>Alphaproteobacteria</taxon>
        <taxon>Hyphomicrobiales</taxon>
        <taxon>Rhizobiaceae</taxon>
        <taxon>Liberibacter</taxon>
    </lineage>
</organism>
<keyword evidence="3" id="KW-1003">Cell membrane</keyword>
<feature type="domain" description="OmpA-like" evidence="9">
    <location>
        <begin position="212"/>
        <end position="330"/>
    </location>
</feature>
<protein>
    <submittedName>
        <fullName evidence="10">Flagellar motor protein MotB</fullName>
    </submittedName>
</protein>
<dbReference type="GO" id="GO:0005886">
    <property type="term" value="C:plasma membrane"/>
    <property type="evidence" value="ECO:0007669"/>
    <property type="project" value="UniProtKB-SubCell"/>
</dbReference>
<keyword evidence="5 8" id="KW-1133">Transmembrane helix</keyword>
<evidence type="ECO:0000256" key="5">
    <source>
        <dbReference type="ARBA" id="ARBA00022989"/>
    </source>
</evidence>
<evidence type="ECO:0000256" key="4">
    <source>
        <dbReference type="ARBA" id="ARBA00022692"/>
    </source>
</evidence>
<evidence type="ECO:0000256" key="2">
    <source>
        <dbReference type="ARBA" id="ARBA00008914"/>
    </source>
</evidence>
<sequence length="331" mass="37640">MNYQKDNDQKKNQFIFIKKKVVVDLGKKKLGSWKIVYADFMTALMSFFLVMWIVNATDDDTKKVIENYFNPFGPNLLMASKGIFEENNSPNNFPKNSINQPMDKKTTNNNFNLKDSIARKKKEYTNIVESYKNPSISTSKIKNEFCKYIDPARNTKIKENYSLPSFNEGTILAMKRKKRMQDLEQKISTTLSGLVANHIVKGILFKTTPKGMLISIIDHNNTPMFDKSSSIPLPEMILILQKIGEALSHSNENISIEGHTDASPFRHSTGDNWKLSLDRAYSTYQILMKSGISEKRISKISGLAQHNPKISSDPMNAANRRIEILVQDGEG</sequence>
<evidence type="ECO:0000256" key="3">
    <source>
        <dbReference type="ARBA" id="ARBA00022475"/>
    </source>
</evidence>
<dbReference type="PANTHER" id="PTHR30329:SF21">
    <property type="entry name" value="LIPOPROTEIN YIAD-RELATED"/>
    <property type="match status" value="1"/>
</dbReference>
<keyword evidence="6 7" id="KW-0472">Membrane</keyword>
<dbReference type="InterPro" id="IPR050330">
    <property type="entry name" value="Bact_OuterMem_StrucFunc"/>
</dbReference>
<dbReference type="Proteomes" id="UP000189542">
    <property type="component" value="Unassembled WGS sequence"/>
</dbReference>
<dbReference type="AlphaFoldDB" id="A0A1V2N764"/>
<keyword evidence="10" id="KW-0282">Flagellum</keyword>